<reference evidence="2" key="1">
    <citation type="submission" date="2018-06" db="EMBL/GenBank/DDBJ databases">
        <authorList>
            <person name="Zhirakovskaya E."/>
        </authorList>
    </citation>
    <scope>NUCLEOTIDE SEQUENCE</scope>
</reference>
<dbReference type="AlphaFoldDB" id="A0A3B0VU63"/>
<accession>A0A3B0VU63</accession>
<protein>
    <recommendedName>
        <fullName evidence="1">DUF6883 domain-containing protein</fullName>
    </recommendedName>
</protein>
<dbReference type="EMBL" id="UOEU01000558">
    <property type="protein sequence ID" value="VAW34944.1"/>
    <property type="molecule type" value="Genomic_DNA"/>
</dbReference>
<evidence type="ECO:0000259" key="1">
    <source>
        <dbReference type="Pfam" id="PF21814"/>
    </source>
</evidence>
<evidence type="ECO:0000313" key="2">
    <source>
        <dbReference type="EMBL" id="VAW34944.1"/>
    </source>
</evidence>
<proteinExistence type="predicted"/>
<organism evidence="2">
    <name type="scientific">hydrothermal vent metagenome</name>
    <dbReference type="NCBI Taxonomy" id="652676"/>
    <lineage>
        <taxon>unclassified sequences</taxon>
        <taxon>metagenomes</taxon>
        <taxon>ecological metagenomes</taxon>
    </lineage>
</organism>
<dbReference type="Pfam" id="PF21814">
    <property type="entry name" value="DUF6883"/>
    <property type="match status" value="1"/>
</dbReference>
<sequence length="115" mass="13522">MKLPNAENAFIDLRKLRDYALSSQHRIGRHKARLFASLLDMNTNDAEALRNILLQIVKTDDAETGIRDEHGQRYRIDFKLSWHDREATIRSAWNIRPDEDFPRLVTCYPLEEVSK</sequence>
<dbReference type="InterPro" id="IPR049250">
    <property type="entry name" value="DUF6883"/>
</dbReference>
<feature type="domain" description="DUF6883" evidence="1">
    <location>
        <begin position="2"/>
        <end position="110"/>
    </location>
</feature>
<gene>
    <name evidence="2" type="ORF">MNBD_CHLOROFLEXI01-2324</name>
</gene>
<name>A0A3B0VU63_9ZZZZ</name>